<organism evidence="1 2">
    <name type="scientific">Smallanthus sonchifolius</name>
    <dbReference type="NCBI Taxonomy" id="185202"/>
    <lineage>
        <taxon>Eukaryota</taxon>
        <taxon>Viridiplantae</taxon>
        <taxon>Streptophyta</taxon>
        <taxon>Embryophyta</taxon>
        <taxon>Tracheophyta</taxon>
        <taxon>Spermatophyta</taxon>
        <taxon>Magnoliopsida</taxon>
        <taxon>eudicotyledons</taxon>
        <taxon>Gunneridae</taxon>
        <taxon>Pentapetalae</taxon>
        <taxon>asterids</taxon>
        <taxon>campanulids</taxon>
        <taxon>Asterales</taxon>
        <taxon>Asteraceae</taxon>
        <taxon>Asteroideae</taxon>
        <taxon>Heliantheae alliance</taxon>
        <taxon>Millerieae</taxon>
        <taxon>Smallanthus</taxon>
    </lineage>
</organism>
<sequence length="466" mass="51555">MAPLLHFHSHTLLNAILRLHPTPYIPLPSPSFPQFSISSFHTTIDSRSPDKSPPVMGFLPCPCTLPRHSSQDFKEEFSDLQRIHSDSKSISSQPSLPSVESLTSHSQPPSTTANHHYITTFKAHTSPVFSLTVTGKHLLSASSDGKIRIWPRDPSVLSSQSLPMPPIASGGTAVKAMVVHNDKLFTGHQDHKIRAWKFDEKQNTFKCVATLPTLNDRLMKLVFAKNYVKIRRHRRCTWVHHVDAVSALALSKDGSFIYSGSWDRTFKVWRTSDFKCLESVWNAHDDAINAIVVSHDCVYTGSADRKIKVWKRVDGEKKHKLVDTLEKHKSAVNALAISTDGSVLYSGACDRSIIVWERGGGDGDGRHMVVSGALRGHSKAILCIAVVEDVVFSGSADKTIRVWRRGIDGKRYWCLGVLEGHKGPVKCLAAALEGCTPGSTGGTSYLVYGGSLDCEIKMWKLWVPFI</sequence>
<keyword evidence="2" id="KW-1185">Reference proteome</keyword>
<evidence type="ECO:0000313" key="1">
    <source>
        <dbReference type="EMBL" id="KAI3744576.1"/>
    </source>
</evidence>
<proteinExistence type="predicted"/>
<gene>
    <name evidence="1" type="ORF">L1987_57660</name>
</gene>
<dbReference type="Proteomes" id="UP001056120">
    <property type="component" value="Linkage Group LG19"/>
</dbReference>
<reference evidence="1 2" key="2">
    <citation type="journal article" date="2022" name="Mol. Ecol. Resour.">
        <title>The genomes of chicory, endive, great burdock and yacon provide insights into Asteraceae paleo-polyploidization history and plant inulin production.</title>
        <authorList>
            <person name="Fan W."/>
            <person name="Wang S."/>
            <person name="Wang H."/>
            <person name="Wang A."/>
            <person name="Jiang F."/>
            <person name="Liu H."/>
            <person name="Zhao H."/>
            <person name="Xu D."/>
            <person name="Zhang Y."/>
        </authorList>
    </citation>
    <scope>NUCLEOTIDE SEQUENCE [LARGE SCALE GENOMIC DNA]</scope>
    <source>
        <strain evidence="2">cv. Yunnan</strain>
        <tissue evidence="1">Leaves</tissue>
    </source>
</reference>
<comment type="caution">
    <text evidence="1">The sequence shown here is derived from an EMBL/GenBank/DDBJ whole genome shotgun (WGS) entry which is preliminary data.</text>
</comment>
<protein>
    <submittedName>
        <fullName evidence="1">Uncharacterized protein</fullName>
    </submittedName>
</protein>
<reference evidence="2" key="1">
    <citation type="journal article" date="2022" name="Mol. Ecol. Resour.">
        <title>The genomes of chicory, endive, great burdock and yacon provide insights into Asteraceae palaeo-polyploidization history and plant inulin production.</title>
        <authorList>
            <person name="Fan W."/>
            <person name="Wang S."/>
            <person name="Wang H."/>
            <person name="Wang A."/>
            <person name="Jiang F."/>
            <person name="Liu H."/>
            <person name="Zhao H."/>
            <person name="Xu D."/>
            <person name="Zhang Y."/>
        </authorList>
    </citation>
    <scope>NUCLEOTIDE SEQUENCE [LARGE SCALE GENOMIC DNA]</scope>
    <source>
        <strain evidence="2">cv. Yunnan</strain>
    </source>
</reference>
<dbReference type="EMBL" id="CM042036">
    <property type="protein sequence ID" value="KAI3744576.1"/>
    <property type="molecule type" value="Genomic_DNA"/>
</dbReference>
<evidence type="ECO:0000313" key="2">
    <source>
        <dbReference type="Proteomes" id="UP001056120"/>
    </source>
</evidence>
<accession>A0ACB9DDN7</accession>
<name>A0ACB9DDN7_9ASTR</name>